<keyword evidence="1" id="KW-1133">Transmembrane helix</keyword>
<evidence type="ECO:0000313" key="3">
    <source>
        <dbReference type="Proteomes" id="UP000266313"/>
    </source>
</evidence>
<evidence type="ECO:0000256" key="1">
    <source>
        <dbReference type="SAM" id="Phobius"/>
    </source>
</evidence>
<protein>
    <submittedName>
        <fullName evidence="2">Uncharacterized protein</fullName>
    </submittedName>
</protein>
<gene>
    <name evidence="2" type="ORF">sS8_1328</name>
</gene>
<keyword evidence="1" id="KW-0472">Membrane</keyword>
<accession>A0A250KNW9</accession>
<keyword evidence="3" id="KW-1185">Reference proteome</keyword>
<dbReference type="AlphaFoldDB" id="A0A250KNW9"/>
<reference evidence="2 3" key="1">
    <citation type="submission" date="2016-12" db="EMBL/GenBank/DDBJ databases">
        <title>Genome sequencing of Methylocaldum marinum.</title>
        <authorList>
            <person name="Takeuchi M."/>
            <person name="Kamagata Y."/>
            <person name="Hiraoka S."/>
            <person name="Oshima K."/>
            <person name="Hattori M."/>
            <person name="Iwasaki W."/>
        </authorList>
    </citation>
    <scope>NUCLEOTIDE SEQUENCE [LARGE SCALE GENOMIC DNA]</scope>
    <source>
        <strain evidence="2 3">S8</strain>
    </source>
</reference>
<proteinExistence type="predicted"/>
<sequence length="63" mass="6714">MAATSIFGFWFAGVVFSIMSGTLSGRGWAVYAATVLILTILALPMLYLGMTPIYAPVGIENLQ</sequence>
<dbReference type="KEGG" id="mmai:sS8_1328"/>
<dbReference type="Proteomes" id="UP000266313">
    <property type="component" value="Chromosome"/>
</dbReference>
<feature type="transmembrane region" description="Helical" evidence="1">
    <location>
        <begin position="27"/>
        <end position="48"/>
    </location>
</feature>
<evidence type="ECO:0000313" key="2">
    <source>
        <dbReference type="EMBL" id="BBA33288.1"/>
    </source>
</evidence>
<organism evidence="2 3">
    <name type="scientific">Methylocaldum marinum</name>
    <dbReference type="NCBI Taxonomy" id="1432792"/>
    <lineage>
        <taxon>Bacteria</taxon>
        <taxon>Pseudomonadati</taxon>
        <taxon>Pseudomonadota</taxon>
        <taxon>Gammaproteobacteria</taxon>
        <taxon>Methylococcales</taxon>
        <taxon>Methylococcaceae</taxon>
        <taxon>Methylocaldum</taxon>
    </lineage>
</organism>
<keyword evidence="1" id="KW-0812">Transmembrane</keyword>
<name>A0A250KNW9_9GAMM</name>
<dbReference type="EMBL" id="AP017928">
    <property type="protein sequence ID" value="BBA33288.1"/>
    <property type="molecule type" value="Genomic_DNA"/>
</dbReference>